<evidence type="ECO:0000256" key="1">
    <source>
        <dbReference type="PIRSR" id="PIRSR011396-1"/>
    </source>
</evidence>
<evidence type="ECO:0000313" key="4">
    <source>
        <dbReference type="EMBL" id="MBE8716538.1"/>
    </source>
</evidence>
<feature type="binding site" evidence="2">
    <location>
        <begin position="15"/>
        <end position="18"/>
    </location>
    <ligand>
        <name>FAD</name>
        <dbReference type="ChEBI" id="CHEBI:57692"/>
    </ligand>
</feature>
<dbReference type="RefSeq" id="WP_193907705.1">
    <property type="nucleotide sequence ID" value="NZ_PRDL01000001.1"/>
</dbReference>
<keyword evidence="3" id="KW-1133">Transmembrane helix</keyword>
<evidence type="ECO:0000256" key="2">
    <source>
        <dbReference type="PIRSR" id="PIRSR011396-2"/>
    </source>
</evidence>
<feature type="binding site" evidence="2">
    <location>
        <position position="80"/>
    </location>
    <ligand>
        <name>7-chloro-L-tryptophan</name>
        <dbReference type="ChEBI" id="CHEBI:58713"/>
    </ligand>
</feature>
<dbReference type="PANTHER" id="PTHR43747:SF4">
    <property type="entry name" value="FLAVIN-DEPENDENT TRYPTOPHAN HALOGENASE"/>
    <property type="match status" value="1"/>
</dbReference>
<dbReference type="AlphaFoldDB" id="A0A928V2D8"/>
<evidence type="ECO:0000313" key="5">
    <source>
        <dbReference type="Proteomes" id="UP000652567"/>
    </source>
</evidence>
<keyword evidence="2" id="KW-0547">Nucleotide-binding</keyword>
<keyword evidence="3" id="KW-0472">Membrane</keyword>
<feature type="transmembrane region" description="Helical" evidence="3">
    <location>
        <begin position="6"/>
        <end position="28"/>
    </location>
</feature>
<name>A0A928V2D8_9GAMM</name>
<dbReference type="InterPro" id="IPR050816">
    <property type="entry name" value="Flavin-dep_Halogenase_NPB"/>
</dbReference>
<dbReference type="Pfam" id="PF04820">
    <property type="entry name" value="Trp_halogenase"/>
    <property type="match status" value="1"/>
</dbReference>
<dbReference type="Gene3D" id="3.50.50.60">
    <property type="entry name" value="FAD/NAD(P)-binding domain"/>
    <property type="match status" value="1"/>
</dbReference>
<sequence length="503" mass="56596">MNNNHAIQSILIVGGGAAGWLTAGIIAARYGKAVAITLIESSEIPTIGVGEGSWPSMRNTLRDMGIAETDFFRECDASFKQGVKFINWQSEQNSFFYHPFSLPIGFIERNTATHWLQNPGEQSFADAVSAQELLCEKNIAPRAFDTADYKSFVNYGYHLDAGKFITFLRQHCKNTLGVKHVIGTITRVNQNDQGITSVETADHQTLAADLFVDCSGLKSLLLSETLGIPFVDKSEQLFIDSAVAVQVPYENEDSPILPYTISHAQKSGWIWDIGLYSRRGIGHVYSSRHMSEDEAVAILKTHAGAAANDLTPRKIRIPCGHREKFWVKNCVGVGMAAGFIEPLEASALVMVELAAQYIRDQLPQHKSVMPIVAKRFNELQTYRWERIVDFLKLHYVLSERTSDFWADNRNPDTFSDSLKEALALWQYHVPYKRDFLQKEEMFPVASYQYILYGMGFKTQTQYPHSPSEQAAFLRQAMENEKIKAHLASISPDTRALLKAIRSR</sequence>
<feature type="active site" evidence="1">
    <location>
        <position position="80"/>
    </location>
</feature>
<dbReference type="EMBL" id="PRDL01000001">
    <property type="protein sequence ID" value="MBE8716538.1"/>
    <property type="molecule type" value="Genomic_DNA"/>
</dbReference>
<dbReference type="InterPro" id="IPR036188">
    <property type="entry name" value="FAD/NAD-bd_sf"/>
</dbReference>
<dbReference type="Proteomes" id="UP000652567">
    <property type="component" value="Unassembled WGS sequence"/>
</dbReference>
<dbReference type="InterPro" id="IPR006905">
    <property type="entry name" value="Flavin_halogenase"/>
</dbReference>
<dbReference type="PANTHER" id="PTHR43747">
    <property type="entry name" value="FAD-BINDING PROTEIN"/>
    <property type="match status" value="1"/>
</dbReference>
<keyword evidence="3" id="KW-0812">Transmembrane</keyword>
<proteinExistence type="predicted"/>
<gene>
    <name evidence="4" type="ORF">C4F51_04970</name>
</gene>
<dbReference type="GO" id="GO:0000166">
    <property type="term" value="F:nucleotide binding"/>
    <property type="evidence" value="ECO:0007669"/>
    <property type="project" value="UniProtKB-KW"/>
</dbReference>
<dbReference type="SUPFAM" id="SSF51905">
    <property type="entry name" value="FAD/NAD(P)-binding domain"/>
    <property type="match status" value="1"/>
</dbReference>
<keyword evidence="2" id="KW-0285">Flavoprotein</keyword>
<organism evidence="4 5">
    <name type="scientific">Cellvibrio polysaccharolyticus</name>
    <dbReference type="NCBI Taxonomy" id="2082724"/>
    <lineage>
        <taxon>Bacteria</taxon>
        <taxon>Pseudomonadati</taxon>
        <taxon>Pseudomonadota</taxon>
        <taxon>Gammaproteobacteria</taxon>
        <taxon>Cellvibrionales</taxon>
        <taxon>Cellvibrionaceae</taxon>
        <taxon>Cellvibrio</taxon>
    </lineage>
</organism>
<keyword evidence="5" id="KW-1185">Reference proteome</keyword>
<dbReference type="GO" id="GO:0004497">
    <property type="term" value="F:monooxygenase activity"/>
    <property type="evidence" value="ECO:0007669"/>
    <property type="project" value="InterPro"/>
</dbReference>
<feature type="binding site" evidence="2">
    <location>
        <position position="344"/>
    </location>
    <ligand>
        <name>L-tryptophan</name>
        <dbReference type="ChEBI" id="CHEBI:57912"/>
    </ligand>
</feature>
<dbReference type="InterPro" id="IPR033856">
    <property type="entry name" value="Trp_halogen"/>
</dbReference>
<accession>A0A928V2D8</accession>
<dbReference type="PIRSF" id="PIRSF011396">
    <property type="entry name" value="Trp_halogenase"/>
    <property type="match status" value="1"/>
</dbReference>
<reference evidence="4" key="1">
    <citation type="submission" date="2018-07" db="EMBL/GenBank/DDBJ databases">
        <title>Genome assembly of strain Ka43.</title>
        <authorList>
            <person name="Kukolya J."/>
            <person name="Nagy I."/>
            <person name="Horvath B."/>
            <person name="Toth A."/>
        </authorList>
    </citation>
    <scope>NUCLEOTIDE SEQUENCE</scope>
    <source>
        <strain evidence="4">KB43</strain>
    </source>
</reference>
<keyword evidence="2" id="KW-0274">FAD</keyword>
<comment type="caution">
    <text evidence="4">The sequence shown here is derived from an EMBL/GenBank/DDBJ whole genome shotgun (WGS) entry which is preliminary data.</text>
</comment>
<evidence type="ECO:0000256" key="3">
    <source>
        <dbReference type="SAM" id="Phobius"/>
    </source>
</evidence>
<protein>
    <submittedName>
        <fullName evidence="4">Tryptophan 7-halogenase</fullName>
    </submittedName>
</protein>